<reference evidence="3" key="1">
    <citation type="submission" date="2021-06" db="EMBL/GenBank/DDBJ databases">
        <title>Comparative genomics, transcriptomics and evolutionary studies reveal genomic signatures of adaptation to plant cell wall in hemibiotrophic fungi.</title>
        <authorList>
            <consortium name="DOE Joint Genome Institute"/>
            <person name="Baroncelli R."/>
            <person name="Diaz J.F."/>
            <person name="Benocci T."/>
            <person name="Peng M."/>
            <person name="Battaglia E."/>
            <person name="Haridas S."/>
            <person name="Andreopoulos W."/>
            <person name="Labutti K."/>
            <person name="Pangilinan J."/>
            <person name="Floch G.L."/>
            <person name="Makela M.R."/>
            <person name="Henrissat B."/>
            <person name="Grigoriev I.V."/>
            <person name="Crouch J.A."/>
            <person name="De Vries R.P."/>
            <person name="Sukno S.A."/>
            <person name="Thon M.R."/>
        </authorList>
    </citation>
    <scope>NUCLEOTIDE SEQUENCE</scope>
    <source>
        <strain evidence="3">CBS 102054</strain>
    </source>
</reference>
<keyword evidence="1" id="KW-0175">Coiled coil</keyword>
<feature type="compositionally biased region" description="Basic and acidic residues" evidence="2">
    <location>
        <begin position="158"/>
        <end position="203"/>
    </location>
</feature>
<evidence type="ECO:0000256" key="2">
    <source>
        <dbReference type="SAM" id="MobiDB-lite"/>
    </source>
</evidence>
<comment type="caution">
    <text evidence="3">The sequence shown here is derived from an EMBL/GenBank/DDBJ whole genome shotgun (WGS) entry which is preliminary data.</text>
</comment>
<keyword evidence="4" id="KW-1185">Reference proteome</keyword>
<evidence type="ECO:0000256" key="1">
    <source>
        <dbReference type="ARBA" id="ARBA00023054"/>
    </source>
</evidence>
<proteinExistence type="predicted"/>
<feature type="region of interest" description="Disordered" evidence="2">
    <location>
        <begin position="88"/>
        <end position="266"/>
    </location>
</feature>
<evidence type="ECO:0000313" key="3">
    <source>
        <dbReference type="EMBL" id="KAK1637116.1"/>
    </source>
</evidence>
<feature type="compositionally biased region" description="Basic and acidic residues" evidence="2">
    <location>
        <begin position="240"/>
        <end position="256"/>
    </location>
</feature>
<dbReference type="PANTHER" id="PTHR15885">
    <property type="entry name" value="COILED-COIL DOMAIN-CONTAINING PROTEIN 174"/>
    <property type="match status" value="1"/>
</dbReference>
<dbReference type="InterPro" id="IPR025066">
    <property type="entry name" value="CCDC174-like"/>
</dbReference>
<dbReference type="EMBL" id="JAHMHQ010000009">
    <property type="protein sequence ID" value="KAK1637116.1"/>
    <property type="molecule type" value="Genomic_DNA"/>
</dbReference>
<evidence type="ECO:0008006" key="5">
    <source>
        <dbReference type="Google" id="ProtNLM"/>
    </source>
</evidence>
<feature type="region of interest" description="Disordered" evidence="2">
    <location>
        <begin position="303"/>
        <end position="386"/>
    </location>
</feature>
<evidence type="ECO:0000313" key="4">
    <source>
        <dbReference type="Proteomes" id="UP001243989"/>
    </source>
</evidence>
<feature type="region of interest" description="Disordered" evidence="2">
    <location>
        <begin position="1"/>
        <end position="28"/>
    </location>
</feature>
<dbReference type="AlphaFoldDB" id="A0AAI9ZSM7"/>
<dbReference type="Pfam" id="PF13300">
    <property type="entry name" value="DUF4078"/>
    <property type="match status" value="1"/>
</dbReference>
<accession>A0AAI9ZSM7</accession>
<name>A0AAI9ZSM7_9PEZI</name>
<dbReference type="RefSeq" id="XP_060445723.1">
    <property type="nucleotide sequence ID" value="XM_060582761.1"/>
</dbReference>
<feature type="region of interest" description="Disordered" evidence="2">
    <location>
        <begin position="44"/>
        <end position="74"/>
    </location>
</feature>
<feature type="compositionally biased region" description="Basic and acidic residues" evidence="2">
    <location>
        <begin position="336"/>
        <end position="386"/>
    </location>
</feature>
<dbReference type="PANTHER" id="PTHR15885:SF1">
    <property type="entry name" value="COILED-COIL DOMAIN-CONTAINING PROTEIN 174"/>
    <property type="match status" value="1"/>
</dbReference>
<organism evidence="3 4">
    <name type="scientific">Colletotrichum phormii</name>
    <dbReference type="NCBI Taxonomy" id="359342"/>
    <lineage>
        <taxon>Eukaryota</taxon>
        <taxon>Fungi</taxon>
        <taxon>Dikarya</taxon>
        <taxon>Ascomycota</taxon>
        <taxon>Pezizomycotina</taxon>
        <taxon>Sordariomycetes</taxon>
        <taxon>Hypocreomycetidae</taxon>
        <taxon>Glomerellales</taxon>
        <taxon>Glomerellaceae</taxon>
        <taxon>Colletotrichum</taxon>
        <taxon>Colletotrichum acutatum species complex</taxon>
    </lineage>
</organism>
<dbReference type="GO" id="GO:0005634">
    <property type="term" value="C:nucleus"/>
    <property type="evidence" value="ECO:0007669"/>
    <property type="project" value="TreeGrafter"/>
</dbReference>
<gene>
    <name evidence="3" type="ORF">BDP81DRAFT_218712</name>
</gene>
<protein>
    <recommendedName>
        <fullName evidence="5">Coiled-coil domain-containing protein 174</fullName>
    </recommendedName>
</protein>
<feature type="compositionally biased region" description="Low complexity" evidence="2">
    <location>
        <begin position="88"/>
        <end position="97"/>
    </location>
</feature>
<dbReference type="Proteomes" id="UP001243989">
    <property type="component" value="Unassembled WGS sequence"/>
</dbReference>
<feature type="compositionally biased region" description="Basic and acidic residues" evidence="2">
    <location>
        <begin position="316"/>
        <end position="328"/>
    </location>
</feature>
<dbReference type="GeneID" id="85467623"/>
<feature type="compositionally biased region" description="Acidic residues" evidence="2">
    <location>
        <begin position="213"/>
        <end position="239"/>
    </location>
</feature>
<feature type="compositionally biased region" description="Low complexity" evidence="2">
    <location>
        <begin position="126"/>
        <end position="137"/>
    </location>
</feature>
<sequence>MRVPPGSFHLHLDQHHHPRYTTTSNTASIPLDFQSNRVIPSVHPKMQHTKAPQDPNLYGQPAAKKRKNDSSLGNSLDFTAQLTSLMSAPAATSSARPRPSKTRSSLFSGKGRDGDSGSKHNKKSADTAAAAASSNKLNLKDPLGTEEETSNLARARRKMEEKARLYAAMKRGDYVPKENEAAPLIDFDRKWAESEDKKNKNGGRDAANSSGGSDDDDDDDDENDSDGNDEDNTIIEYEDEFGRLRRGTKADKERLERQRRRGLLGAEELERMSARPAAPAKLLYGDAIQTMAFNPEDPDKMAELAKKRDRSATPPEARHYDADSEIRTKGTGFYKFSKDEETRQKEFQGLEEERVRTEAARREREEKKEARRKEIEQRRKEVEARRAKKMAENFLDGLAADMKRER</sequence>